<keyword evidence="8" id="KW-1185">Reference proteome</keyword>
<reference evidence="7 8" key="1">
    <citation type="submission" date="2024-10" db="EMBL/GenBank/DDBJ databases">
        <title>The Natural Products Discovery Center: Release of the First 8490 Sequenced Strains for Exploring Actinobacteria Biosynthetic Diversity.</title>
        <authorList>
            <person name="Kalkreuter E."/>
            <person name="Kautsar S.A."/>
            <person name="Yang D."/>
            <person name="Bader C.D."/>
            <person name="Teijaro C.N."/>
            <person name="Fluegel L."/>
            <person name="Davis C.M."/>
            <person name="Simpson J.R."/>
            <person name="Lauterbach L."/>
            <person name="Steele A.D."/>
            <person name="Gui C."/>
            <person name="Meng S."/>
            <person name="Li G."/>
            <person name="Viehrig K."/>
            <person name="Ye F."/>
            <person name="Su P."/>
            <person name="Kiefer A.F."/>
            <person name="Nichols A."/>
            <person name="Cepeda A.J."/>
            <person name="Yan W."/>
            <person name="Fan B."/>
            <person name="Jiang Y."/>
            <person name="Adhikari A."/>
            <person name="Zheng C.-J."/>
            <person name="Schuster L."/>
            <person name="Cowan T.M."/>
            <person name="Smanski M.J."/>
            <person name="Chevrette M.G."/>
            <person name="De Carvalho L.P.S."/>
            <person name="Shen B."/>
        </authorList>
    </citation>
    <scope>NUCLEOTIDE SEQUENCE [LARGE SCALE GENOMIC DNA]</scope>
    <source>
        <strain evidence="7 8">NPDC050545</strain>
    </source>
</reference>
<gene>
    <name evidence="7" type="ORF">ACIBG2_03880</name>
</gene>
<dbReference type="InterPro" id="IPR003159">
    <property type="entry name" value="Lyase_8_central_dom"/>
</dbReference>
<dbReference type="Pfam" id="PF08124">
    <property type="entry name" value="Lyase_8_N"/>
    <property type="match status" value="1"/>
</dbReference>
<evidence type="ECO:0000259" key="4">
    <source>
        <dbReference type="Pfam" id="PF02278"/>
    </source>
</evidence>
<accession>A0ABW7YKR9</accession>
<dbReference type="Pfam" id="PF02278">
    <property type="entry name" value="Lyase_8"/>
    <property type="match status" value="1"/>
</dbReference>
<dbReference type="Gene3D" id="2.70.98.10">
    <property type="match status" value="1"/>
</dbReference>
<keyword evidence="2" id="KW-0732">Signal</keyword>
<evidence type="ECO:0000256" key="1">
    <source>
        <dbReference type="ARBA" id="ARBA00006699"/>
    </source>
</evidence>
<evidence type="ECO:0000259" key="6">
    <source>
        <dbReference type="Pfam" id="PF08124"/>
    </source>
</evidence>
<name>A0ABW7YKR9_9ACTN</name>
<evidence type="ECO:0000313" key="8">
    <source>
        <dbReference type="Proteomes" id="UP001612741"/>
    </source>
</evidence>
<sequence length="593" mass="63256">MAETIRRRLLGSLRAQAAASSEPGADGLWEDVDYADLDVADWAPFRHLVRLRMLAVASPDAAMRAMDAWLRLDPRCPNWWYDQLGAPRALGDAALLLEPALSPAQRAAVCRILRRAAFAGMTGQNLLWAAEVVIRRCLLEGDDDGLAEAFRQAATLLTPGTGEGVQPDYSFHQHGPQLYSGGYGHEFAVDMAALAVLGAGTPLALPLDELSAYFLDGQRWMLHAGRYDIACMGRESTREGNARRGRILEAAARSLAGAGAPRAAELRAFGRGPGPGARYFPRSDYLSVHRTGWSAAVKTSSTRTVLSEAGNGEGLRGRHLCDGVTHLWRTGEEYADLWPVQDWRHLPGVTAASRPGPPPPLADFGQDTGGSPFAGGLSDGLLALCAMHLDRDGVRARKAWFFFLEEYVALGAGITGADPGAPVHTTIDQVALTGEVVADSGTVRHNGVAYHVLDGPPPTVRAGRRTGRWSDVNRSQSPRDLAADVLEIWLDHGPAPRDAAYAYLAVPGPAPASSPTVLANTPSLQAVRHSGLDVTQAVFHRPGTLTLPDGSSVTVSRPLLLQLTGADDVIAACPLSPGAVADVTRWVQLRRPG</sequence>
<feature type="domain" description="Polysaccharide lyase family 8 C-terminal" evidence="5">
    <location>
        <begin position="516"/>
        <end position="567"/>
    </location>
</feature>
<comment type="caution">
    <text evidence="7">The sequence shown here is derived from an EMBL/GenBank/DDBJ whole genome shotgun (WGS) entry which is preliminary data.</text>
</comment>
<dbReference type="InterPro" id="IPR014718">
    <property type="entry name" value="GH-type_carb-bd"/>
</dbReference>
<dbReference type="PANTHER" id="PTHR38481:SF1">
    <property type="entry name" value="HYALURONATE LYASE"/>
    <property type="match status" value="1"/>
</dbReference>
<evidence type="ECO:0000256" key="2">
    <source>
        <dbReference type="ARBA" id="ARBA00022729"/>
    </source>
</evidence>
<dbReference type="SUPFAM" id="SSF49863">
    <property type="entry name" value="Hyaluronate lyase-like, C-terminal domain"/>
    <property type="match status" value="1"/>
</dbReference>
<dbReference type="Proteomes" id="UP001612741">
    <property type="component" value="Unassembled WGS sequence"/>
</dbReference>
<evidence type="ECO:0000313" key="7">
    <source>
        <dbReference type="EMBL" id="MFI6496497.1"/>
    </source>
</evidence>
<evidence type="ECO:0000259" key="5">
    <source>
        <dbReference type="Pfam" id="PF02884"/>
    </source>
</evidence>
<dbReference type="InterPro" id="IPR011071">
    <property type="entry name" value="Lyase_8-like_C"/>
</dbReference>
<dbReference type="InterPro" id="IPR011013">
    <property type="entry name" value="Gal_mutarotase_sf_dom"/>
</dbReference>
<evidence type="ECO:0000256" key="3">
    <source>
        <dbReference type="ARBA" id="ARBA00023239"/>
    </source>
</evidence>
<proteinExistence type="inferred from homology"/>
<dbReference type="GO" id="GO:0016829">
    <property type="term" value="F:lyase activity"/>
    <property type="evidence" value="ECO:0007669"/>
    <property type="project" value="UniProtKB-KW"/>
</dbReference>
<dbReference type="RefSeq" id="WP_397078668.1">
    <property type="nucleotide sequence ID" value="NZ_JBITGY010000001.1"/>
</dbReference>
<feature type="domain" description="Polysaccharide lyase family 8 central" evidence="4">
    <location>
        <begin position="278"/>
        <end position="508"/>
    </location>
</feature>
<feature type="domain" description="Polysaccharide lyase 8 N-terminal alpha-helical" evidence="6">
    <location>
        <begin position="62"/>
        <end position="210"/>
    </location>
</feature>
<comment type="similarity">
    <text evidence="1">Belongs to the polysaccharide lyase 8 family.</text>
</comment>
<dbReference type="PANTHER" id="PTHR38481">
    <property type="entry name" value="HYALURONATE LYASE"/>
    <property type="match status" value="1"/>
</dbReference>
<organism evidence="7 8">
    <name type="scientific">Nonomuraea typhae</name>
    <dbReference type="NCBI Taxonomy" id="2603600"/>
    <lineage>
        <taxon>Bacteria</taxon>
        <taxon>Bacillati</taxon>
        <taxon>Actinomycetota</taxon>
        <taxon>Actinomycetes</taxon>
        <taxon>Streptosporangiales</taxon>
        <taxon>Streptosporangiaceae</taxon>
        <taxon>Nonomuraea</taxon>
    </lineage>
</organism>
<dbReference type="InterPro" id="IPR038970">
    <property type="entry name" value="Lyase_8"/>
</dbReference>
<dbReference type="Gene3D" id="2.60.220.10">
    <property type="entry name" value="Polysaccharide lyase family 8-like, C-terminal"/>
    <property type="match status" value="1"/>
</dbReference>
<dbReference type="SUPFAM" id="SSF48230">
    <property type="entry name" value="Chondroitin AC/alginate lyase"/>
    <property type="match status" value="1"/>
</dbReference>
<protein>
    <submittedName>
        <fullName evidence="7">Polysaccharide lyase family 8 super-sandwich domain-containing protein</fullName>
    </submittedName>
</protein>
<dbReference type="InterPro" id="IPR012970">
    <property type="entry name" value="Lyase_8_alpha_N"/>
</dbReference>
<dbReference type="Pfam" id="PF02884">
    <property type="entry name" value="Lyase_8_C"/>
    <property type="match status" value="1"/>
</dbReference>
<dbReference type="EMBL" id="JBITGY010000001">
    <property type="protein sequence ID" value="MFI6496497.1"/>
    <property type="molecule type" value="Genomic_DNA"/>
</dbReference>
<keyword evidence="3 7" id="KW-0456">Lyase</keyword>
<dbReference type="InterPro" id="IPR004103">
    <property type="entry name" value="Lyase_8_C"/>
</dbReference>
<dbReference type="InterPro" id="IPR008929">
    <property type="entry name" value="Chondroitin_lyas"/>
</dbReference>
<dbReference type="Gene3D" id="1.50.10.100">
    <property type="entry name" value="Chondroitin AC/alginate lyase"/>
    <property type="match status" value="1"/>
</dbReference>
<dbReference type="SUPFAM" id="SSF74650">
    <property type="entry name" value="Galactose mutarotase-like"/>
    <property type="match status" value="1"/>
</dbReference>